<comment type="caution">
    <text evidence="1">The sequence shown here is derived from an EMBL/GenBank/DDBJ whole genome shotgun (WGS) entry which is preliminary data.</text>
</comment>
<evidence type="ECO:0000313" key="2">
    <source>
        <dbReference type="Proteomes" id="UP000717696"/>
    </source>
</evidence>
<dbReference type="Proteomes" id="UP000717696">
    <property type="component" value="Unassembled WGS sequence"/>
</dbReference>
<keyword evidence="2" id="KW-1185">Reference proteome</keyword>
<dbReference type="AlphaFoldDB" id="A0A9P9E7W1"/>
<gene>
    <name evidence="1" type="ORF">B0J13DRAFT_562862</name>
</gene>
<evidence type="ECO:0000313" key="1">
    <source>
        <dbReference type="EMBL" id="KAH7131576.1"/>
    </source>
</evidence>
<organism evidence="1 2">
    <name type="scientific">Dactylonectria estremocensis</name>
    <dbReference type="NCBI Taxonomy" id="1079267"/>
    <lineage>
        <taxon>Eukaryota</taxon>
        <taxon>Fungi</taxon>
        <taxon>Dikarya</taxon>
        <taxon>Ascomycota</taxon>
        <taxon>Pezizomycotina</taxon>
        <taxon>Sordariomycetes</taxon>
        <taxon>Hypocreomycetidae</taxon>
        <taxon>Hypocreales</taxon>
        <taxon>Nectriaceae</taxon>
        <taxon>Dactylonectria</taxon>
    </lineage>
</organism>
<accession>A0A9P9E7W1</accession>
<proteinExistence type="predicted"/>
<protein>
    <submittedName>
        <fullName evidence="1">Uncharacterized protein</fullName>
    </submittedName>
</protein>
<name>A0A9P9E7W1_9HYPO</name>
<sequence length="78" mass="8998">MLRSVLHATAAAFSYILHSSASYPLAFYNPTRPVRSNSVALIKAKLLWIRRPYKFVIRWSLPGLPQRKLIHLSECFKV</sequence>
<reference evidence="1" key="1">
    <citation type="journal article" date="2021" name="Nat. Commun.">
        <title>Genetic determinants of endophytism in the Arabidopsis root mycobiome.</title>
        <authorList>
            <person name="Mesny F."/>
            <person name="Miyauchi S."/>
            <person name="Thiergart T."/>
            <person name="Pickel B."/>
            <person name="Atanasova L."/>
            <person name="Karlsson M."/>
            <person name="Huettel B."/>
            <person name="Barry K.W."/>
            <person name="Haridas S."/>
            <person name="Chen C."/>
            <person name="Bauer D."/>
            <person name="Andreopoulos W."/>
            <person name="Pangilinan J."/>
            <person name="LaButti K."/>
            <person name="Riley R."/>
            <person name="Lipzen A."/>
            <person name="Clum A."/>
            <person name="Drula E."/>
            <person name="Henrissat B."/>
            <person name="Kohler A."/>
            <person name="Grigoriev I.V."/>
            <person name="Martin F.M."/>
            <person name="Hacquard S."/>
        </authorList>
    </citation>
    <scope>NUCLEOTIDE SEQUENCE</scope>
    <source>
        <strain evidence="1">MPI-CAGE-AT-0021</strain>
    </source>
</reference>
<dbReference type="EMBL" id="JAGMUU010000019">
    <property type="protein sequence ID" value="KAH7131576.1"/>
    <property type="molecule type" value="Genomic_DNA"/>
</dbReference>